<dbReference type="PANTHER" id="PTHR43187">
    <property type="entry name" value="GLUTAMINE AMIDOTRANSFERASE DUG3-RELATED"/>
    <property type="match status" value="1"/>
</dbReference>
<dbReference type="OrthoDB" id="9804310at2"/>
<gene>
    <name evidence="3" type="ORF">B1199_18930</name>
</gene>
<feature type="domain" description="Glutamine amidotransferase type-2" evidence="2">
    <location>
        <begin position="2"/>
        <end position="295"/>
    </location>
</feature>
<dbReference type="GO" id="GO:0006751">
    <property type="term" value="P:glutathione catabolic process"/>
    <property type="evidence" value="ECO:0007669"/>
    <property type="project" value="TreeGrafter"/>
</dbReference>
<dbReference type="SUPFAM" id="SSF56235">
    <property type="entry name" value="N-terminal nucleophile aminohydrolases (Ntn hydrolases)"/>
    <property type="match status" value="1"/>
</dbReference>
<dbReference type="GO" id="GO:0008242">
    <property type="term" value="F:omega peptidase activity"/>
    <property type="evidence" value="ECO:0007669"/>
    <property type="project" value="TreeGrafter"/>
</dbReference>
<reference evidence="3 4" key="1">
    <citation type="submission" date="2017-02" db="EMBL/GenBank/DDBJ databases">
        <title>Pseudoalteromonas ulvae TC14 Genome.</title>
        <authorList>
            <person name="Molmeret M."/>
        </authorList>
    </citation>
    <scope>NUCLEOTIDE SEQUENCE [LARGE SCALE GENOMIC DNA]</scope>
    <source>
        <strain evidence="3">TC14</strain>
    </source>
</reference>
<evidence type="ECO:0000259" key="2">
    <source>
        <dbReference type="PROSITE" id="PS51278"/>
    </source>
</evidence>
<organism evidence="3 4">
    <name type="scientific">Pseudoalteromonas ulvae</name>
    <dbReference type="NCBI Taxonomy" id="107327"/>
    <lineage>
        <taxon>Bacteria</taxon>
        <taxon>Pseudomonadati</taxon>
        <taxon>Pseudomonadota</taxon>
        <taxon>Gammaproteobacteria</taxon>
        <taxon>Alteromonadales</taxon>
        <taxon>Pseudoalteromonadaceae</taxon>
        <taxon>Pseudoalteromonas</taxon>
    </lineage>
</organism>
<dbReference type="Pfam" id="PF13230">
    <property type="entry name" value="GATase_4"/>
    <property type="match status" value="1"/>
</dbReference>
<dbReference type="Proteomes" id="UP000194841">
    <property type="component" value="Unassembled WGS sequence"/>
</dbReference>
<dbReference type="CDD" id="cd01908">
    <property type="entry name" value="YafJ"/>
    <property type="match status" value="1"/>
</dbReference>
<dbReference type="Gene3D" id="3.60.20.10">
    <property type="entry name" value="Glutamine Phosphoribosylpyrophosphate, subunit 1, domain 1"/>
    <property type="match status" value="1"/>
</dbReference>
<dbReference type="InterPro" id="IPR052373">
    <property type="entry name" value="Gamma-glu_amide_hydrolase"/>
</dbReference>
<dbReference type="PANTHER" id="PTHR43187:SF1">
    <property type="entry name" value="GLUTAMINE AMIDOTRANSFERASE DUG3-RELATED"/>
    <property type="match status" value="1"/>
</dbReference>
<dbReference type="AlphaFoldDB" id="A0A2C9ZZK5"/>
<dbReference type="GO" id="GO:0016740">
    <property type="term" value="F:transferase activity"/>
    <property type="evidence" value="ECO:0007669"/>
    <property type="project" value="UniProtKB-KW"/>
</dbReference>
<keyword evidence="1 3" id="KW-0315">Glutamine amidotransferase</keyword>
<dbReference type="InterPro" id="IPR029055">
    <property type="entry name" value="Ntn_hydrolases_N"/>
</dbReference>
<dbReference type="GO" id="GO:0061672">
    <property type="term" value="C:glutathione hydrolase complex"/>
    <property type="evidence" value="ECO:0007669"/>
    <property type="project" value="TreeGrafter"/>
</dbReference>
<evidence type="ECO:0000313" key="4">
    <source>
        <dbReference type="Proteomes" id="UP000194841"/>
    </source>
</evidence>
<dbReference type="PROSITE" id="PS51278">
    <property type="entry name" value="GATASE_TYPE_2"/>
    <property type="match status" value="1"/>
</dbReference>
<dbReference type="InterPro" id="IPR026869">
    <property type="entry name" value="EgtC-like"/>
</dbReference>
<protein>
    <submittedName>
        <fullName evidence="3">Class II glutamine amidotransferase</fullName>
    </submittedName>
</protein>
<sequence>MCRFLTYSGPETLMSPLIFEAENSLVMQSKYAQKRKVPTNADGFGLGWYALHDDTIPATFVNVDPAWSNRNLKTIAEKVPTRHYFAHVRDASKGMPVSQGNCHPFQCMHYLWMHNGRLDMFDSFRRALMSGLSDRAFSLIKGNTDSEHAFALFMDKLGFKESASADELEQAMVETIREIMVLRKQAGAETNAFINFAITDGYHTVATRFTTLETSQPASLFYAHGEVTKIDGIVDVIHCDDPERQSIMICSEPLTEEDAQWIKVERNHIVIAHGNTKVMQKPIELPFQADLLVNI</sequence>
<dbReference type="EMBL" id="MWPV01000007">
    <property type="protein sequence ID" value="OUL56188.1"/>
    <property type="molecule type" value="Genomic_DNA"/>
</dbReference>
<accession>A0A2C9ZZK5</accession>
<name>A0A2C9ZZK5_PSEDV</name>
<evidence type="ECO:0000256" key="1">
    <source>
        <dbReference type="ARBA" id="ARBA00022962"/>
    </source>
</evidence>
<dbReference type="InterPro" id="IPR017932">
    <property type="entry name" value="GATase_2_dom"/>
</dbReference>
<dbReference type="GO" id="GO:0005737">
    <property type="term" value="C:cytoplasm"/>
    <property type="evidence" value="ECO:0007669"/>
    <property type="project" value="TreeGrafter"/>
</dbReference>
<keyword evidence="3" id="KW-0808">Transferase</keyword>
<keyword evidence="4" id="KW-1185">Reference proteome</keyword>
<evidence type="ECO:0000313" key="3">
    <source>
        <dbReference type="EMBL" id="OUL56188.1"/>
    </source>
</evidence>
<comment type="caution">
    <text evidence="3">The sequence shown here is derived from an EMBL/GenBank/DDBJ whole genome shotgun (WGS) entry which is preliminary data.</text>
</comment>
<proteinExistence type="predicted"/>